<dbReference type="EMBL" id="FUYN01000002">
    <property type="protein sequence ID" value="SKB37274.1"/>
    <property type="molecule type" value="Genomic_DNA"/>
</dbReference>
<sequence>MYQILGDEVYDSQDIAKKIEQYTSFTVREDMSKRTKRDDALAFKLSIPVKKLDPTAKDYIEDDTEINHLMVLADEMSNSQMENLGLKFAVQKSYAYTYDEVKNEILLVSGIMHISNGRRKLPDVMKRLLSQV</sequence>
<dbReference type="OrthoDB" id="1755920at2"/>
<protein>
    <submittedName>
        <fullName evidence="1">Uncharacterized protein</fullName>
    </submittedName>
</protein>
<evidence type="ECO:0000313" key="1">
    <source>
        <dbReference type="EMBL" id="SKB37274.1"/>
    </source>
</evidence>
<reference evidence="2" key="1">
    <citation type="submission" date="2017-02" db="EMBL/GenBank/DDBJ databases">
        <authorList>
            <person name="Varghese N."/>
            <person name="Submissions S."/>
        </authorList>
    </citation>
    <scope>NUCLEOTIDE SEQUENCE [LARGE SCALE GENOMIC DNA]</scope>
    <source>
        <strain evidence="2">ATCC 35199</strain>
    </source>
</reference>
<proteinExistence type="predicted"/>
<gene>
    <name evidence="1" type="ORF">SAMN02745120_1114</name>
</gene>
<name>A0A1T5AQG5_9FIRM</name>
<dbReference type="AlphaFoldDB" id="A0A1T5AQG5"/>
<keyword evidence="2" id="KW-1185">Reference proteome</keyword>
<dbReference type="Proteomes" id="UP000243406">
    <property type="component" value="Unassembled WGS sequence"/>
</dbReference>
<accession>A0A1T5AQG5</accession>
<evidence type="ECO:0000313" key="2">
    <source>
        <dbReference type="Proteomes" id="UP000243406"/>
    </source>
</evidence>
<dbReference type="RefSeq" id="WP_079589031.1">
    <property type="nucleotide sequence ID" value="NZ_FUYN01000002.1"/>
</dbReference>
<organism evidence="1 2">
    <name type="scientific">Acetoanaerobium noterae</name>
    <dbReference type="NCBI Taxonomy" id="745369"/>
    <lineage>
        <taxon>Bacteria</taxon>
        <taxon>Bacillati</taxon>
        <taxon>Bacillota</taxon>
        <taxon>Clostridia</taxon>
        <taxon>Peptostreptococcales</taxon>
        <taxon>Filifactoraceae</taxon>
        <taxon>Acetoanaerobium</taxon>
    </lineage>
</organism>